<dbReference type="KEGG" id="tua:125542351"/>
<feature type="region of interest" description="Disordered" evidence="1">
    <location>
        <begin position="1"/>
        <end position="98"/>
    </location>
</feature>
<dbReference type="GeneID" id="125542351"/>
<feature type="compositionally biased region" description="Basic and acidic residues" evidence="1">
    <location>
        <begin position="20"/>
        <end position="59"/>
    </location>
</feature>
<evidence type="ECO:0000313" key="2">
    <source>
        <dbReference type="EnsemblPlants" id="TuG1812G0300000261.01.T01"/>
    </source>
</evidence>
<dbReference type="EnsemblPlants" id="TuG1812G0300000261.01.T01">
    <property type="protein sequence ID" value="TuG1812G0300000261.01.T01"/>
    <property type="gene ID" value="TuG1812G0300000261.01"/>
</dbReference>
<dbReference type="AlphaFoldDB" id="A0A8R7PMZ4"/>
<accession>A0A8R7PMZ4</accession>
<dbReference type="RefSeq" id="XP_048561312.1">
    <property type="nucleotide sequence ID" value="XM_048705355.1"/>
</dbReference>
<organism evidence="2 3">
    <name type="scientific">Triticum urartu</name>
    <name type="common">Red wild einkorn</name>
    <name type="synonym">Crithodium urartu</name>
    <dbReference type="NCBI Taxonomy" id="4572"/>
    <lineage>
        <taxon>Eukaryota</taxon>
        <taxon>Viridiplantae</taxon>
        <taxon>Streptophyta</taxon>
        <taxon>Embryophyta</taxon>
        <taxon>Tracheophyta</taxon>
        <taxon>Spermatophyta</taxon>
        <taxon>Magnoliopsida</taxon>
        <taxon>Liliopsida</taxon>
        <taxon>Poales</taxon>
        <taxon>Poaceae</taxon>
        <taxon>BOP clade</taxon>
        <taxon>Pooideae</taxon>
        <taxon>Triticodae</taxon>
        <taxon>Triticeae</taxon>
        <taxon>Triticinae</taxon>
        <taxon>Triticum</taxon>
    </lineage>
</organism>
<evidence type="ECO:0000256" key="1">
    <source>
        <dbReference type="SAM" id="MobiDB-lite"/>
    </source>
</evidence>
<reference evidence="2" key="2">
    <citation type="submission" date="2018-03" db="EMBL/GenBank/DDBJ databases">
        <title>The Triticum urartu genome reveals the dynamic nature of wheat genome evolution.</title>
        <authorList>
            <person name="Ling H."/>
            <person name="Ma B."/>
            <person name="Shi X."/>
            <person name="Liu H."/>
            <person name="Dong L."/>
            <person name="Sun H."/>
            <person name="Cao Y."/>
            <person name="Gao Q."/>
            <person name="Zheng S."/>
            <person name="Li Y."/>
            <person name="Yu Y."/>
            <person name="Du H."/>
            <person name="Qi M."/>
            <person name="Li Y."/>
            <person name="Yu H."/>
            <person name="Cui Y."/>
            <person name="Wang N."/>
            <person name="Chen C."/>
            <person name="Wu H."/>
            <person name="Zhao Y."/>
            <person name="Zhang J."/>
            <person name="Li Y."/>
            <person name="Zhou W."/>
            <person name="Zhang B."/>
            <person name="Hu W."/>
            <person name="Eijk M."/>
            <person name="Tang J."/>
            <person name="Witsenboer H."/>
            <person name="Zhao S."/>
            <person name="Li Z."/>
            <person name="Zhang A."/>
            <person name="Wang D."/>
            <person name="Liang C."/>
        </authorList>
    </citation>
    <scope>NUCLEOTIDE SEQUENCE [LARGE SCALE GENOMIC DNA]</scope>
    <source>
        <strain evidence="2">cv. G1812</strain>
    </source>
</reference>
<gene>
    <name evidence="2" type="primary">LOC125542351</name>
</gene>
<feature type="compositionally biased region" description="Basic and acidic residues" evidence="1">
    <location>
        <begin position="73"/>
        <end position="87"/>
    </location>
</feature>
<dbReference type="RefSeq" id="XP_048561313.1">
    <property type="nucleotide sequence ID" value="XM_048705356.1"/>
</dbReference>
<name>A0A8R7PMZ4_TRIUA</name>
<sequence length="235" mass="26557">MQQPTGEMEMKKAPLPAPAFHKEYTLPRAQEYLDRHYSQRPPLSKDDYSKKDPTGEMEKKKKAPLPTPHFHKERPLPRAERSPDRRYSPYPPPSMDGCSGKNAGSWPLHLTYYGPPSDLHVDWRNKDGVVDMEHYSTELFAAMDKHSFWSMHTCTRPQFGPNVSAEYVLDPVFKDTFLANPRFSYLLPLIGHKVASAAEAPNSTTQVGTTTGYGQRDGSIEVPVREVAALKISDN</sequence>
<reference evidence="2" key="3">
    <citation type="submission" date="2022-06" db="UniProtKB">
        <authorList>
            <consortium name="EnsemblPlants"/>
        </authorList>
    </citation>
    <scope>IDENTIFICATION</scope>
</reference>
<reference evidence="3" key="1">
    <citation type="journal article" date="2013" name="Nature">
        <title>Draft genome of the wheat A-genome progenitor Triticum urartu.</title>
        <authorList>
            <person name="Ling H.Q."/>
            <person name="Zhao S."/>
            <person name="Liu D."/>
            <person name="Wang J."/>
            <person name="Sun H."/>
            <person name="Zhang C."/>
            <person name="Fan H."/>
            <person name="Li D."/>
            <person name="Dong L."/>
            <person name="Tao Y."/>
            <person name="Gao C."/>
            <person name="Wu H."/>
            <person name="Li Y."/>
            <person name="Cui Y."/>
            <person name="Guo X."/>
            <person name="Zheng S."/>
            <person name="Wang B."/>
            <person name="Yu K."/>
            <person name="Liang Q."/>
            <person name="Yang W."/>
            <person name="Lou X."/>
            <person name="Chen J."/>
            <person name="Feng M."/>
            <person name="Jian J."/>
            <person name="Zhang X."/>
            <person name="Luo G."/>
            <person name="Jiang Y."/>
            <person name="Liu J."/>
            <person name="Wang Z."/>
            <person name="Sha Y."/>
            <person name="Zhang B."/>
            <person name="Wu H."/>
            <person name="Tang D."/>
            <person name="Shen Q."/>
            <person name="Xue P."/>
            <person name="Zou S."/>
            <person name="Wang X."/>
            <person name="Liu X."/>
            <person name="Wang F."/>
            <person name="Yang Y."/>
            <person name="An X."/>
            <person name="Dong Z."/>
            <person name="Zhang K."/>
            <person name="Zhang X."/>
            <person name="Luo M.C."/>
            <person name="Dvorak J."/>
            <person name="Tong Y."/>
            <person name="Wang J."/>
            <person name="Yang H."/>
            <person name="Li Z."/>
            <person name="Wang D."/>
            <person name="Zhang A."/>
            <person name="Wang J."/>
        </authorList>
    </citation>
    <scope>NUCLEOTIDE SEQUENCE</scope>
    <source>
        <strain evidence="3">cv. G1812</strain>
    </source>
</reference>
<keyword evidence="3" id="KW-1185">Reference proteome</keyword>
<protein>
    <submittedName>
        <fullName evidence="2">Uncharacterized protein</fullName>
    </submittedName>
</protein>
<dbReference type="Proteomes" id="UP000015106">
    <property type="component" value="Chromosome 3"/>
</dbReference>
<evidence type="ECO:0000313" key="3">
    <source>
        <dbReference type="Proteomes" id="UP000015106"/>
    </source>
</evidence>
<proteinExistence type="predicted"/>
<dbReference type="OrthoDB" id="10318067at2759"/>
<dbReference type="Gramene" id="TuG1812G0300000261.01.T01">
    <property type="protein sequence ID" value="TuG1812G0300000261.01.T01"/>
    <property type="gene ID" value="TuG1812G0300000261.01"/>
</dbReference>